<sequence>MQKLTLLGALALALTACGGGSSPQPQGEPVLKVAVNPASPQVNQKIVLNVSLMGGSGTWNMALFNENPDGSIDQIYPNRLPDGQPTLTPGATLNFPPPNAKYFAVAVAPAGIHTLLAYASQTPLDLEGAGISRYENAQSQFATVASQGVGTLSGPFLAKLRSLRPGIAGVGSYEVVAQPAPAP</sequence>
<accession>A0ABU4DU90</accession>
<dbReference type="RefSeq" id="WP_317641003.1">
    <property type="nucleotide sequence ID" value="NZ_JAPMIV010000032.1"/>
</dbReference>
<protein>
    <submittedName>
        <fullName evidence="3">DUF4384 domain-containing protein</fullName>
    </submittedName>
</protein>
<dbReference type="Proteomes" id="UP001276150">
    <property type="component" value="Unassembled WGS sequence"/>
</dbReference>
<dbReference type="Pfam" id="PF14326">
    <property type="entry name" value="DUF4384"/>
    <property type="match status" value="1"/>
</dbReference>
<keyword evidence="4" id="KW-1185">Reference proteome</keyword>
<organism evidence="3 4">
    <name type="scientific">Deinococcus arenicola</name>
    <dbReference type="NCBI Taxonomy" id="2994950"/>
    <lineage>
        <taxon>Bacteria</taxon>
        <taxon>Thermotogati</taxon>
        <taxon>Deinococcota</taxon>
        <taxon>Deinococci</taxon>
        <taxon>Deinococcales</taxon>
        <taxon>Deinococcaceae</taxon>
        <taxon>Deinococcus</taxon>
    </lineage>
</organism>
<reference evidence="3 4" key="1">
    <citation type="submission" date="2022-11" db="EMBL/GenBank/DDBJ databases">
        <title>Deinococcus ZS9-10, Low Temperature and Draught-tolerating, UV-resistant Bacteria from Continental Antarctica.</title>
        <authorList>
            <person name="Cheng L."/>
        </authorList>
    </citation>
    <scope>NUCLEOTIDE SEQUENCE [LARGE SCALE GENOMIC DNA]</scope>
    <source>
        <strain evidence="3 4">ZS9-10</strain>
    </source>
</reference>
<comment type="caution">
    <text evidence="3">The sequence shown here is derived from an EMBL/GenBank/DDBJ whole genome shotgun (WGS) entry which is preliminary data.</text>
</comment>
<feature type="chain" id="PRO_5046551049" evidence="1">
    <location>
        <begin position="19"/>
        <end position="183"/>
    </location>
</feature>
<feature type="domain" description="DUF4384" evidence="2">
    <location>
        <begin position="62"/>
        <end position="123"/>
    </location>
</feature>
<gene>
    <name evidence="3" type="ORF">ORD21_13750</name>
</gene>
<dbReference type="InterPro" id="IPR025493">
    <property type="entry name" value="DUF4384"/>
</dbReference>
<evidence type="ECO:0000259" key="2">
    <source>
        <dbReference type="Pfam" id="PF14326"/>
    </source>
</evidence>
<name>A0ABU4DU90_9DEIO</name>
<keyword evidence="1" id="KW-0732">Signal</keyword>
<feature type="signal peptide" evidence="1">
    <location>
        <begin position="1"/>
        <end position="18"/>
    </location>
</feature>
<dbReference type="PROSITE" id="PS51257">
    <property type="entry name" value="PROKAR_LIPOPROTEIN"/>
    <property type="match status" value="1"/>
</dbReference>
<proteinExistence type="predicted"/>
<evidence type="ECO:0000313" key="4">
    <source>
        <dbReference type="Proteomes" id="UP001276150"/>
    </source>
</evidence>
<dbReference type="EMBL" id="JAPMIV010000032">
    <property type="protein sequence ID" value="MDV6375659.1"/>
    <property type="molecule type" value="Genomic_DNA"/>
</dbReference>
<evidence type="ECO:0000313" key="3">
    <source>
        <dbReference type="EMBL" id="MDV6375659.1"/>
    </source>
</evidence>
<evidence type="ECO:0000256" key="1">
    <source>
        <dbReference type="SAM" id="SignalP"/>
    </source>
</evidence>